<dbReference type="InterPro" id="IPR002489">
    <property type="entry name" value="Glu_synth_asu_C"/>
</dbReference>
<evidence type="ECO:0000256" key="8">
    <source>
        <dbReference type="ARBA" id="ARBA00022630"/>
    </source>
</evidence>
<comment type="pathway">
    <text evidence="3">Energy metabolism; nitrogen metabolism.</text>
</comment>
<evidence type="ECO:0000256" key="17">
    <source>
        <dbReference type="ARBA" id="ARBA00023291"/>
    </source>
</evidence>
<dbReference type="InterPro" id="IPR051394">
    <property type="entry name" value="Glutamate_Synthase"/>
</dbReference>
<evidence type="ECO:0000256" key="13">
    <source>
        <dbReference type="ARBA" id="ARBA00023002"/>
    </source>
</evidence>
<dbReference type="SUPFAM" id="SSF69336">
    <property type="entry name" value="Alpha subunit of glutamate synthase, C-terminal domain"/>
    <property type="match status" value="1"/>
</dbReference>
<evidence type="ECO:0000256" key="2">
    <source>
        <dbReference type="ARBA" id="ARBA00001974"/>
    </source>
</evidence>
<evidence type="ECO:0000256" key="7">
    <source>
        <dbReference type="ARBA" id="ARBA00022605"/>
    </source>
</evidence>
<dbReference type="NCBIfam" id="NF008730">
    <property type="entry name" value="PRK11750.1"/>
    <property type="match status" value="1"/>
</dbReference>
<dbReference type="FunFam" id="2.160.20.60:FF:000001">
    <property type="entry name" value="Glutamate synthase, large subunit"/>
    <property type="match status" value="1"/>
</dbReference>
<evidence type="ECO:0000256" key="14">
    <source>
        <dbReference type="ARBA" id="ARBA00023004"/>
    </source>
</evidence>
<dbReference type="Pfam" id="PF01493">
    <property type="entry name" value="GXGXG"/>
    <property type="match status" value="1"/>
</dbReference>
<dbReference type="CDD" id="cd02808">
    <property type="entry name" value="GltS_FMN"/>
    <property type="match status" value="1"/>
</dbReference>
<dbReference type="InterPro" id="IPR017932">
    <property type="entry name" value="GATase_2_dom"/>
</dbReference>
<dbReference type="Gene3D" id="3.40.50.720">
    <property type="entry name" value="NAD(P)-binding Rossmann-like Domain"/>
    <property type="match status" value="1"/>
</dbReference>
<evidence type="ECO:0000256" key="10">
    <source>
        <dbReference type="ARBA" id="ARBA00022723"/>
    </source>
</evidence>
<dbReference type="GO" id="GO:0016639">
    <property type="term" value="F:oxidoreductase activity, acting on the CH-NH2 group of donors, NAD or NADP as acceptor"/>
    <property type="evidence" value="ECO:0007669"/>
    <property type="project" value="InterPro"/>
</dbReference>
<dbReference type="InterPro" id="IPR028261">
    <property type="entry name" value="DPD_II"/>
</dbReference>
<feature type="active site" description="For GATase activity" evidence="20">
    <location>
        <position position="22"/>
    </location>
</feature>
<dbReference type="Pfam" id="PF14691">
    <property type="entry name" value="Fer4_20"/>
    <property type="match status" value="1"/>
</dbReference>
<evidence type="ECO:0000256" key="4">
    <source>
        <dbReference type="ARBA" id="ARBA00004909"/>
    </source>
</evidence>
<evidence type="ECO:0008006" key="26">
    <source>
        <dbReference type="Google" id="ProtNLM"/>
    </source>
</evidence>
<keyword evidence="9" id="KW-0288">FMN</keyword>
<dbReference type="PROSITE" id="PS51278">
    <property type="entry name" value="GATASE_TYPE_2"/>
    <property type="match status" value="1"/>
</dbReference>
<evidence type="ECO:0000256" key="12">
    <source>
        <dbReference type="ARBA" id="ARBA00022962"/>
    </source>
</evidence>
<dbReference type="PROSITE" id="PS51379">
    <property type="entry name" value="4FE4S_FER_2"/>
    <property type="match status" value="1"/>
</dbReference>
<organism evidence="24 25">
    <name type="scientific">Oedothorax gibbosus</name>
    <dbReference type="NCBI Taxonomy" id="931172"/>
    <lineage>
        <taxon>Eukaryota</taxon>
        <taxon>Metazoa</taxon>
        <taxon>Ecdysozoa</taxon>
        <taxon>Arthropoda</taxon>
        <taxon>Chelicerata</taxon>
        <taxon>Arachnida</taxon>
        <taxon>Araneae</taxon>
        <taxon>Araneomorphae</taxon>
        <taxon>Entelegynae</taxon>
        <taxon>Araneoidea</taxon>
        <taxon>Linyphiidae</taxon>
        <taxon>Erigoninae</taxon>
        <taxon>Oedothorax</taxon>
    </lineage>
</organism>
<dbReference type="Gene3D" id="3.60.20.10">
    <property type="entry name" value="Glutamine Phosphoribosylpyrophosphate, subunit 1, domain 1"/>
    <property type="match status" value="1"/>
</dbReference>
<keyword evidence="14" id="KW-0408">Iron</keyword>
<comment type="catalytic activity">
    <reaction evidence="18">
        <text>2 L-glutamate + NADP(+) = L-glutamine + 2-oxoglutarate + NADPH + H(+)</text>
        <dbReference type="Rhea" id="RHEA:15501"/>
        <dbReference type="ChEBI" id="CHEBI:15378"/>
        <dbReference type="ChEBI" id="CHEBI:16810"/>
        <dbReference type="ChEBI" id="CHEBI:29985"/>
        <dbReference type="ChEBI" id="CHEBI:57783"/>
        <dbReference type="ChEBI" id="CHEBI:58349"/>
        <dbReference type="ChEBI" id="CHEBI:58359"/>
        <dbReference type="EC" id="1.4.1.13"/>
    </reaction>
</comment>
<reference evidence="24 25" key="1">
    <citation type="journal article" date="2022" name="Nat. Ecol. Evol.">
        <title>A masculinizing supergene underlies an exaggerated male reproductive morph in a spider.</title>
        <authorList>
            <person name="Hendrickx F."/>
            <person name="De Corte Z."/>
            <person name="Sonet G."/>
            <person name="Van Belleghem S.M."/>
            <person name="Kostlbacher S."/>
            <person name="Vangestel C."/>
        </authorList>
    </citation>
    <scope>NUCLEOTIDE SEQUENCE [LARGE SCALE GENOMIC DNA]</scope>
    <source>
        <strain evidence="24">W744_W776</strain>
    </source>
</reference>
<dbReference type="InterPro" id="IPR013785">
    <property type="entry name" value="Aldolase_TIM"/>
</dbReference>
<dbReference type="SUPFAM" id="SSF51395">
    <property type="entry name" value="FMN-linked oxidoreductases"/>
    <property type="match status" value="1"/>
</dbReference>
<comment type="cofactor">
    <cofactor evidence="1">
        <name>FMN</name>
        <dbReference type="ChEBI" id="CHEBI:58210"/>
    </cofactor>
</comment>
<keyword evidence="10" id="KW-0479">Metal-binding</keyword>
<dbReference type="CDD" id="cd00982">
    <property type="entry name" value="gltB_C"/>
    <property type="match status" value="1"/>
</dbReference>
<evidence type="ECO:0000259" key="22">
    <source>
        <dbReference type="PROSITE" id="PS51278"/>
    </source>
</evidence>
<dbReference type="FunFam" id="3.60.20.10:FF:000043">
    <property type="entry name" value="Glutamate synthase 1 [NADH] chloroplastic"/>
    <property type="match status" value="1"/>
</dbReference>
<dbReference type="CDD" id="cd00713">
    <property type="entry name" value="GltS"/>
    <property type="match status" value="1"/>
</dbReference>
<feature type="domain" description="Glutamine amidotransferase type-2" evidence="22">
    <location>
        <begin position="22"/>
        <end position="415"/>
    </location>
</feature>
<dbReference type="Proteomes" id="UP000827092">
    <property type="component" value="Unassembled WGS sequence"/>
</dbReference>
<dbReference type="SUPFAM" id="SSF56235">
    <property type="entry name" value="N-terminal nucleophile aminohydrolases (Ntn hydrolases)"/>
    <property type="match status" value="1"/>
</dbReference>
<feature type="binding site" evidence="21">
    <location>
        <position position="1130"/>
    </location>
    <ligand>
        <name>[3Fe-4S] cluster</name>
        <dbReference type="ChEBI" id="CHEBI:21137"/>
    </ligand>
</feature>
<dbReference type="InterPro" id="IPR036485">
    <property type="entry name" value="Glu_synth_asu_C_sf"/>
</dbReference>
<name>A0AAV6V8B6_9ARAC</name>
<dbReference type="PRINTS" id="PR00419">
    <property type="entry name" value="ADXRDTASE"/>
</dbReference>
<dbReference type="SUPFAM" id="SSF51971">
    <property type="entry name" value="Nucleotide-binding domain"/>
    <property type="match status" value="2"/>
</dbReference>
<dbReference type="GO" id="GO:0016040">
    <property type="term" value="F:glutamate synthase (NADH) activity"/>
    <property type="evidence" value="ECO:0007669"/>
    <property type="project" value="UniProtKB-EC"/>
</dbReference>
<evidence type="ECO:0000256" key="16">
    <source>
        <dbReference type="ARBA" id="ARBA00023164"/>
    </source>
</evidence>
<keyword evidence="15 21" id="KW-0411">Iron-sulfur</keyword>
<feature type="binding site" evidence="21">
    <location>
        <position position="1136"/>
    </location>
    <ligand>
        <name>[3Fe-4S] cluster</name>
        <dbReference type="ChEBI" id="CHEBI:21137"/>
    </ligand>
</feature>
<dbReference type="Gene3D" id="3.50.50.60">
    <property type="entry name" value="FAD/NAD(P)-binding domain"/>
    <property type="match status" value="1"/>
</dbReference>
<proteinExistence type="inferred from homology"/>
<dbReference type="GO" id="GO:0051538">
    <property type="term" value="F:3 iron, 4 sulfur cluster binding"/>
    <property type="evidence" value="ECO:0007669"/>
    <property type="project" value="UniProtKB-KW"/>
</dbReference>
<evidence type="ECO:0000256" key="9">
    <source>
        <dbReference type="ARBA" id="ARBA00022643"/>
    </source>
</evidence>
<dbReference type="SUPFAM" id="SSF46548">
    <property type="entry name" value="alpha-helical ferredoxin"/>
    <property type="match status" value="1"/>
</dbReference>
<feature type="binding site" evidence="21">
    <location>
        <position position="1141"/>
    </location>
    <ligand>
        <name>[3Fe-4S] cluster</name>
        <dbReference type="ChEBI" id="CHEBI:21137"/>
    </ligand>
</feature>
<dbReference type="Pfam" id="PF01645">
    <property type="entry name" value="Glu_synthase"/>
    <property type="match status" value="1"/>
</dbReference>
<dbReference type="FunFam" id="3.20.20.70:FF:000031">
    <property type="entry name" value="Glutamate synthase 1 [NADH]"/>
    <property type="match status" value="1"/>
</dbReference>
<keyword evidence="7" id="KW-0028">Amino-acid biosynthesis</keyword>
<dbReference type="Gene3D" id="2.160.20.60">
    <property type="entry name" value="Glutamate synthase, alpha subunit, C-terminal domain"/>
    <property type="match status" value="1"/>
</dbReference>
<dbReference type="InterPro" id="IPR029055">
    <property type="entry name" value="Ntn_hydrolases_N"/>
</dbReference>
<dbReference type="Pfam" id="PF04898">
    <property type="entry name" value="Glu_syn_central"/>
    <property type="match status" value="1"/>
</dbReference>
<keyword evidence="8" id="KW-0285">Flavoprotein</keyword>
<dbReference type="Gene3D" id="3.20.20.70">
    <property type="entry name" value="Aldolase class I"/>
    <property type="match status" value="2"/>
</dbReference>
<dbReference type="InterPro" id="IPR006982">
    <property type="entry name" value="Glu_synth_centr_N"/>
</dbReference>
<keyword evidence="17 21" id="KW-0003">3Fe-4S</keyword>
<keyword evidence="11" id="KW-0274">FAD</keyword>
<dbReference type="PIRSF" id="PIRSF000187">
    <property type="entry name" value="GOGAT"/>
    <property type="match status" value="1"/>
</dbReference>
<dbReference type="FunFam" id="3.20.20.70:FF:000017">
    <property type="entry name" value="Glutamate synthase [NADH], amyloplastic"/>
    <property type="match status" value="1"/>
</dbReference>
<dbReference type="InterPro" id="IPR002932">
    <property type="entry name" value="Glu_synthdom"/>
</dbReference>
<dbReference type="GO" id="GO:0050660">
    <property type="term" value="F:flavin adenine dinucleotide binding"/>
    <property type="evidence" value="ECO:0007669"/>
    <property type="project" value="InterPro"/>
</dbReference>
<dbReference type="Pfam" id="PF00310">
    <property type="entry name" value="GATase_2"/>
    <property type="match status" value="1"/>
</dbReference>
<dbReference type="Pfam" id="PF07992">
    <property type="entry name" value="Pyr_redox_2"/>
    <property type="match status" value="2"/>
</dbReference>
<evidence type="ECO:0000313" key="24">
    <source>
        <dbReference type="EMBL" id="KAG8191846.1"/>
    </source>
</evidence>
<dbReference type="InterPro" id="IPR012220">
    <property type="entry name" value="Glu_synth_euk"/>
</dbReference>
<comment type="pathway">
    <text evidence="4">Nitrogen metabolism.</text>
</comment>
<keyword evidence="25" id="KW-1185">Reference proteome</keyword>
<dbReference type="InterPro" id="IPR036188">
    <property type="entry name" value="FAD/NAD-bd_sf"/>
</dbReference>
<sequence>MDKSGFPKKQGLYDPKLEKEACGVGFVVNLRGITSHKLINDAATISKRLEHRGACACDNNTGDGAGIMTSIPHEFYKDCLKKNYRIELPPKGKYATGIIFLDHYKEDEVKSYFRNIAEEFDLKILCWRDIEVDDSSLGSVSKSTEPSMRQVFVIGQNLSNEVFKQKIYLLRKYSTHCLQKHFDKFYICSLSTDIIVYKGQLTSTQLWTYFEDLKNPEYKSYLAIVHARFSTNTFPTWERAHPLRCLAHNGEINTLHGNVNLMKAREGVMKSTIYGDDLKKLYPVVEENMSDSGSLDNVLEFLVMAGQRSLPEAVVTMIPEAWQKDKLMVPEKKLLYQWSSCVMEPWDGPALVTFSDGRYVGAILDRNGLRPSRYYLTHDDQIIMASEVGVLDIPKHNVKLKARLRPGRMLLVDTQNHTFERDDAVKVNIAIQRPLETWLEELVTLEKLKSCSNVKESKLIRQKNEILKDRRLPLFGYSSESISLLLLPMIQTGKEALGSMGNDAPPACLSQFQPLLYEYFKQGFAQVTNPPIDPFREDIVMSLACPVGPTTNMLEPSAKQCQRLWLEHPILTLSDMEILKTTSYKGWKTKIIDIVYLVTEKTNGLVSAIEKICLAASMAAKEGSSLIILSDRKADKYHVPISALLALGAVNHHLITERLRMKVGLIVETGEAREVHHICVLLGYGADAVCPYLVYDVAFNLNSEAPFMPKMSEREIEANYIKAISTGISKVMAKMGISTLQSYKGAQIFEALGLHDEVINKCFKNTPSRISGANFEILAREALERHQLAFTDRHGDASELRNPGFYHWRVGGEAHINDPKSIANLQEASKMKSQKAYDCFVESTMLSIRDCTLRGQLEFKYPLKPIPLSEVEPAEMIVRRFVTGAMSLGSISIETHETLAISMNRIGGKSNTGEGGEDDERWNSTEKNCNKRSAIKQVASGRFGVTIGYLANADEIQIKMAQGAKPGEGGELPGHKVTNEIAQTRHSTPGVGLISPPPHHDIYSIEDLSELIYDLKCANPTARISVKLVSEVGVGIVASGVAKAKAEHITISGHDGGTGASSWTGIKGAGLPWELGISETHQCLVINDLRSRIILQADGQLRTGFDVVVAALLGADEFGFSTTPLIALGCTMMRKCHLNTCPVGIATQDPELRKKFVGLPEHVINYFFFLAEEVRVYMSKLRVKRFHDLIGRSDWLKGLKNNPNAKAAKLDFSSLLECVKSPRNPLLPVIGGSIAQDFELNKRLDMKAIEKYYEIFESSKVEKKHLSLNFEITNRDRTFGTTLSYHIAKKYGDSGLPNNSIEITVDGSAGQSFCAFLIKGVSVRLVGDANDYVGKGLTGGEVILCPPSDMPTNFKSELNVIAGNACLYGATSGKAFFRGIVAERFAVRNSGATAINEGVGDHGCEYMTGGKVVVLGLTGRNFAAGMSGGIAYVFNRGYDFEALCNKDTVDLMPVTENEDLKFLHEFITEFGNKTGSEVAKYVLNNWASCIKMFIKVFPKDYQRVLNAAKKSEKISNIKKTEVELNNLNNIKDIEDVIKVEGPLDKIKGFIKYKREKLHYRLPEERIKDYEEIYDLHSVSKTLKVQTARCMDCGVPFCQSSVGCPLGNIIPKWNDLVFKSNWKEALDQLLLTNNFPEFTGRVCPAPCESACVLSLIEPAVTIKNIECAIIEKGFDEGWMTPNPPLKRSNFRVAVVGSGPAGLAAAAQLNKAGHTVTVFERNRKVGGLLRYGIPTMKLSQKNIDRRIKLMEQEGIIFKPNHDVGKTPSLENLLSFDAVLLATGSTRARTLPIPGLNLKGVCLAMDYLEEAQKNQEDGKVAYKKAYGKDVIVIGGGDTGVDCIATATRQNAKSITTLELLTQPPNARPYGNVWPQPPRVCKVEYGHADVKAKYGEDPRKYNLLPEEFISDSQGNVIGLQTSTVEWKKDSIGRWETVTVPDSNKVLKADLVLLALGFLGPETDLLDSLNIKLDIRSNIETSQYQTSIPKIYAAGDCRMGQSLVVNAIAEGRQAAKKIDEDLMSVSSLAGPGGVISCTYH</sequence>
<comment type="similarity">
    <text evidence="6">Belongs to the glutamate synthase family.</text>
</comment>
<evidence type="ECO:0000313" key="25">
    <source>
        <dbReference type="Proteomes" id="UP000827092"/>
    </source>
</evidence>
<evidence type="ECO:0000256" key="21">
    <source>
        <dbReference type="PIRSR" id="PIRSR000187-2"/>
    </source>
</evidence>
<accession>A0AAV6V8B6</accession>
<evidence type="ECO:0000256" key="18">
    <source>
        <dbReference type="ARBA" id="ARBA00048151"/>
    </source>
</evidence>
<evidence type="ECO:0000259" key="23">
    <source>
        <dbReference type="PROSITE" id="PS51379"/>
    </source>
</evidence>
<dbReference type="GO" id="GO:0005506">
    <property type="term" value="F:iron ion binding"/>
    <property type="evidence" value="ECO:0007669"/>
    <property type="project" value="InterPro"/>
</dbReference>
<evidence type="ECO:0000256" key="5">
    <source>
        <dbReference type="ARBA" id="ARBA00004944"/>
    </source>
</evidence>
<dbReference type="EMBL" id="JAFNEN010000151">
    <property type="protein sequence ID" value="KAG8191846.1"/>
    <property type="molecule type" value="Genomic_DNA"/>
</dbReference>
<dbReference type="PANTHER" id="PTHR43100">
    <property type="entry name" value="GLUTAMATE SYNTHASE [NADPH] SMALL CHAIN"/>
    <property type="match status" value="1"/>
</dbReference>
<dbReference type="GO" id="GO:0010181">
    <property type="term" value="F:FMN binding"/>
    <property type="evidence" value="ECO:0007669"/>
    <property type="project" value="InterPro"/>
</dbReference>
<evidence type="ECO:0000256" key="19">
    <source>
        <dbReference type="ARBA" id="ARBA00048867"/>
    </source>
</evidence>
<evidence type="ECO:0000256" key="11">
    <source>
        <dbReference type="ARBA" id="ARBA00022827"/>
    </source>
</evidence>
<keyword evidence="13" id="KW-0560">Oxidoreductase</keyword>
<dbReference type="GO" id="GO:0019676">
    <property type="term" value="P:ammonia assimilation cycle"/>
    <property type="evidence" value="ECO:0007669"/>
    <property type="project" value="UniProtKB-ARBA"/>
</dbReference>
<dbReference type="InterPro" id="IPR006005">
    <property type="entry name" value="Glut_synth_ssu1"/>
</dbReference>
<comment type="caution">
    <text evidence="24">The sequence shown here is derived from an EMBL/GenBank/DDBJ whole genome shotgun (WGS) entry which is preliminary data.</text>
</comment>
<comment type="catalytic activity">
    <reaction evidence="19">
        <text>2 L-glutamate + NAD(+) = L-glutamine + 2-oxoglutarate + NADH + H(+)</text>
        <dbReference type="Rhea" id="RHEA:13753"/>
        <dbReference type="ChEBI" id="CHEBI:15378"/>
        <dbReference type="ChEBI" id="CHEBI:16810"/>
        <dbReference type="ChEBI" id="CHEBI:29985"/>
        <dbReference type="ChEBI" id="CHEBI:57540"/>
        <dbReference type="ChEBI" id="CHEBI:57945"/>
        <dbReference type="ChEBI" id="CHEBI:58359"/>
        <dbReference type="EC" id="1.4.1.14"/>
    </reaction>
</comment>
<dbReference type="InterPro" id="IPR009051">
    <property type="entry name" value="Helical_ferredxn"/>
</dbReference>
<dbReference type="InterPro" id="IPR017896">
    <property type="entry name" value="4Fe4S_Fe-S-bd"/>
</dbReference>
<evidence type="ECO:0000256" key="15">
    <source>
        <dbReference type="ARBA" id="ARBA00023014"/>
    </source>
</evidence>
<evidence type="ECO:0000256" key="6">
    <source>
        <dbReference type="ARBA" id="ARBA00009716"/>
    </source>
</evidence>
<evidence type="ECO:0000256" key="1">
    <source>
        <dbReference type="ARBA" id="ARBA00001917"/>
    </source>
</evidence>
<dbReference type="Gene3D" id="1.10.1060.10">
    <property type="entry name" value="Alpha-helical ferredoxin"/>
    <property type="match status" value="1"/>
</dbReference>
<protein>
    <recommendedName>
        <fullName evidence="26">Glutamate synthase</fullName>
    </recommendedName>
</protein>
<feature type="domain" description="4Fe-4S ferredoxin-type" evidence="23">
    <location>
        <begin position="1580"/>
        <end position="1613"/>
    </location>
</feature>
<evidence type="ECO:0000256" key="20">
    <source>
        <dbReference type="PIRSR" id="PIRSR000187-1"/>
    </source>
</evidence>
<dbReference type="InterPro" id="IPR023753">
    <property type="entry name" value="FAD/NAD-binding_dom"/>
</dbReference>
<dbReference type="GO" id="GO:0006537">
    <property type="term" value="P:glutamate biosynthetic process"/>
    <property type="evidence" value="ECO:0007669"/>
    <property type="project" value="UniProtKB-KW"/>
</dbReference>
<evidence type="ECO:0000256" key="3">
    <source>
        <dbReference type="ARBA" id="ARBA00004802"/>
    </source>
</evidence>
<comment type="cofactor">
    <cofactor evidence="2">
        <name>FAD</name>
        <dbReference type="ChEBI" id="CHEBI:57692"/>
    </cofactor>
</comment>
<dbReference type="NCBIfam" id="TIGR01317">
    <property type="entry name" value="GOGAT_sm_gam"/>
    <property type="match status" value="1"/>
</dbReference>
<dbReference type="GO" id="GO:0004355">
    <property type="term" value="F:glutamate synthase (NADPH) activity"/>
    <property type="evidence" value="ECO:0007669"/>
    <property type="project" value="UniProtKB-EC"/>
</dbReference>
<keyword evidence="12" id="KW-0315">Glutamine amidotransferase</keyword>
<comment type="cofactor">
    <cofactor evidence="21">
        <name>[3Fe-4S] cluster</name>
        <dbReference type="ChEBI" id="CHEBI:21137"/>
    </cofactor>
    <text evidence="21">Binds 1 [3Fe-4S] cluster.</text>
</comment>
<comment type="pathway">
    <text evidence="5">Amino-acid biosynthesis; L-glutamate biosynthesis via GLT pathway; L-glutamate from 2-oxoglutarate and L-glutamine (NAD(+) route): step 1/1.</text>
</comment>
<gene>
    <name evidence="24" type="ORF">JTE90_022834</name>
</gene>
<keyword evidence="16" id="KW-0314">Glutamate biosynthesis</keyword>
<dbReference type="PANTHER" id="PTHR43100:SF1">
    <property type="entry name" value="GLUTAMATE SYNTHASE [NADPH] SMALL CHAIN"/>
    <property type="match status" value="1"/>
</dbReference>